<dbReference type="EMBL" id="HBIV01009573">
    <property type="protein sequence ID" value="CAE0655064.1"/>
    <property type="molecule type" value="Transcribed_RNA"/>
</dbReference>
<evidence type="ECO:0000313" key="4">
    <source>
        <dbReference type="EMBL" id="CAE0655064.1"/>
    </source>
</evidence>
<dbReference type="EMBL" id="HBIV01009572">
    <property type="protein sequence ID" value="CAE0655063.1"/>
    <property type="molecule type" value="Transcribed_RNA"/>
</dbReference>
<gene>
    <name evidence="1" type="ORF">LGLO00237_LOCUS7252</name>
    <name evidence="2" type="ORF">LGLO00237_LOCUS7253</name>
    <name evidence="3" type="ORF">LGLO00237_LOCUS7254</name>
    <name evidence="4" type="ORF">LGLO00237_LOCUS7255</name>
</gene>
<evidence type="ECO:0000313" key="2">
    <source>
        <dbReference type="EMBL" id="CAE0655061.1"/>
    </source>
</evidence>
<sequence length="108" mass="12004">MGNIGSGEGARQTEDLSVMLEEAVKKAIDDAAPALADKVAKAALKNMKNKLHLAMRGSDFLRLATEEDLRGELSRRQEADDDTEFVSKSFAEELKKRNPRVCEKWLPT</sequence>
<protein>
    <submittedName>
        <fullName evidence="4">Uncharacterized protein</fullName>
    </submittedName>
</protein>
<proteinExistence type="predicted"/>
<evidence type="ECO:0000313" key="1">
    <source>
        <dbReference type="EMBL" id="CAE0655059.1"/>
    </source>
</evidence>
<reference evidence="4" key="1">
    <citation type="submission" date="2021-01" db="EMBL/GenBank/DDBJ databases">
        <authorList>
            <person name="Corre E."/>
            <person name="Pelletier E."/>
            <person name="Niang G."/>
            <person name="Scheremetjew M."/>
            <person name="Finn R."/>
            <person name="Kale V."/>
            <person name="Holt S."/>
            <person name="Cochrane G."/>
            <person name="Meng A."/>
            <person name="Brown T."/>
            <person name="Cohen L."/>
        </authorList>
    </citation>
    <scope>NUCLEOTIDE SEQUENCE</scope>
    <source>
        <strain evidence="4">CCCM811</strain>
    </source>
</reference>
<organism evidence="4">
    <name type="scientific">Lotharella globosa</name>
    <dbReference type="NCBI Taxonomy" id="91324"/>
    <lineage>
        <taxon>Eukaryota</taxon>
        <taxon>Sar</taxon>
        <taxon>Rhizaria</taxon>
        <taxon>Cercozoa</taxon>
        <taxon>Chlorarachniophyceae</taxon>
        <taxon>Lotharella</taxon>
    </lineage>
</organism>
<accession>A0A6V3K3H5</accession>
<evidence type="ECO:0000313" key="3">
    <source>
        <dbReference type="EMBL" id="CAE0655063.1"/>
    </source>
</evidence>
<dbReference type="EMBL" id="HBIV01009571">
    <property type="protein sequence ID" value="CAE0655061.1"/>
    <property type="molecule type" value="Transcribed_RNA"/>
</dbReference>
<name>A0A6V3K3H5_9EUKA</name>
<dbReference type="EMBL" id="HBIV01009570">
    <property type="protein sequence ID" value="CAE0655059.1"/>
    <property type="molecule type" value="Transcribed_RNA"/>
</dbReference>
<dbReference type="AlphaFoldDB" id="A0A6V3K3H5"/>